<feature type="transmembrane region" description="Helical" evidence="7">
    <location>
        <begin position="296"/>
        <end position="320"/>
    </location>
</feature>
<dbReference type="SUPFAM" id="SSF103473">
    <property type="entry name" value="MFS general substrate transporter"/>
    <property type="match status" value="1"/>
</dbReference>
<evidence type="ECO:0000256" key="6">
    <source>
        <dbReference type="ARBA" id="ARBA00023136"/>
    </source>
</evidence>
<dbReference type="PATRIC" id="fig|1194972.3.peg.1477"/>
<feature type="transmembrane region" description="Helical" evidence="7">
    <location>
        <begin position="183"/>
        <end position="204"/>
    </location>
</feature>
<name>K0V864_MYCVA</name>
<keyword evidence="5 7" id="KW-1133">Transmembrane helix</keyword>
<evidence type="ECO:0000259" key="8">
    <source>
        <dbReference type="PROSITE" id="PS50850"/>
    </source>
</evidence>
<evidence type="ECO:0000313" key="9">
    <source>
        <dbReference type="EMBL" id="EJZ10998.1"/>
    </source>
</evidence>
<evidence type="ECO:0000256" key="1">
    <source>
        <dbReference type="ARBA" id="ARBA00004429"/>
    </source>
</evidence>
<dbReference type="CDD" id="cd06173">
    <property type="entry name" value="MFS_MefA_like"/>
    <property type="match status" value="1"/>
</dbReference>
<evidence type="ECO:0000256" key="7">
    <source>
        <dbReference type="SAM" id="Phobius"/>
    </source>
</evidence>
<dbReference type="GO" id="GO:0022857">
    <property type="term" value="F:transmembrane transporter activity"/>
    <property type="evidence" value="ECO:0007669"/>
    <property type="project" value="InterPro"/>
</dbReference>
<dbReference type="GO" id="GO:0005886">
    <property type="term" value="C:plasma membrane"/>
    <property type="evidence" value="ECO:0007669"/>
    <property type="project" value="UniProtKB-SubCell"/>
</dbReference>
<feature type="domain" description="Major facilitator superfamily (MFS) profile" evidence="8">
    <location>
        <begin position="186"/>
        <end position="432"/>
    </location>
</feature>
<organism evidence="9 10">
    <name type="scientific">Mycolicibacterium vaccae ATCC 25954</name>
    <dbReference type="NCBI Taxonomy" id="1194972"/>
    <lineage>
        <taxon>Bacteria</taxon>
        <taxon>Bacillati</taxon>
        <taxon>Actinomycetota</taxon>
        <taxon>Actinomycetes</taxon>
        <taxon>Mycobacteriales</taxon>
        <taxon>Mycobacteriaceae</taxon>
        <taxon>Mycolicibacterium</taxon>
    </lineage>
</organism>
<feature type="transmembrane region" description="Helical" evidence="7">
    <location>
        <begin position="57"/>
        <end position="77"/>
    </location>
</feature>
<keyword evidence="6 7" id="KW-0472">Membrane</keyword>
<proteinExistence type="predicted"/>
<comment type="caution">
    <text evidence="9">The sequence shown here is derived from an EMBL/GenBank/DDBJ whole genome shotgun (WGS) entry which is preliminary data.</text>
</comment>
<dbReference type="GO" id="GO:0046677">
    <property type="term" value="P:response to antibiotic"/>
    <property type="evidence" value="ECO:0007669"/>
    <property type="project" value="UniProtKB-KW"/>
</dbReference>
<dbReference type="PANTHER" id="PTHR23513">
    <property type="entry name" value="INTEGRAL MEMBRANE EFFLUX PROTEIN-RELATED"/>
    <property type="match status" value="1"/>
</dbReference>
<keyword evidence="10" id="KW-1185">Reference proteome</keyword>
<evidence type="ECO:0000256" key="4">
    <source>
        <dbReference type="ARBA" id="ARBA00022692"/>
    </source>
</evidence>
<evidence type="ECO:0000256" key="5">
    <source>
        <dbReference type="ARBA" id="ARBA00022989"/>
    </source>
</evidence>
<dbReference type="Gene3D" id="1.20.1250.20">
    <property type="entry name" value="MFS general substrate transporter like domains"/>
    <property type="match status" value="1"/>
</dbReference>
<dbReference type="Pfam" id="PF05977">
    <property type="entry name" value="MFS_3"/>
    <property type="match status" value="1"/>
</dbReference>
<keyword evidence="3" id="KW-1003">Cell membrane</keyword>
<evidence type="ECO:0000256" key="3">
    <source>
        <dbReference type="ARBA" id="ARBA00022475"/>
    </source>
</evidence>
<comment type="subcellular location">
    <subcellularLocation>
        <location evidence="1">Cell inner membrane</location>
        <topology evidence="1">Multi-pass membrane protein</topology>
    </subcellularLocation>
</comment>
<feature type="transmembrane region" description="Helical" evidence="7">
    <location>
        <begin position="235"/>
        <end position="257"/>
    </location>
</feature>
<dbReference type="eggNOG" id="COG0477">
    <property type="taxonomic scope" value="Bacteria"/>
</dbReference>
<gene>
    <name evidence="9" type="ORF">MVAC_07331</name>
</gene>
<dbReference type="InterPro" id="IPR020846">
    <property type="entry name" value="MFS_dom"/>
</dbReference>
<feature type="transmembrane region" description="Helical" evidence="7">
    <location>
        <begin position="89"/>
        <end position="110"/>
    </location>
</feature>
<dbReference type="Proteomes" id="UP000006072">
    <property type="component" value="Unassembled WGS sequence"/>
</dbReference>
<feature type="transmembrane region" description="Helical" evidence="7">
    <location>
        <begin position="27"/>
        <end position="51"/>
    </location>
</feature>
<accession>K0V864</accession>
<feature type="transmembrane region" description="Helical" evidence="7">
    <location>
        <begin position="263"/>
        <end position="284"/>
    </location>
</feature>
<dbReference type="InterPro" id="IPR010290">
    <property type="entry name" value="TM_effector"/>
</dbReference>
<reference evidence="9 10" key="1">
    <citation type="journal article" date="2012" name="J. Bacteriol.">
        <title>Complete Genome Sequence of Mycobacterium vaccae Type Strain ATCC 25954.</title>
        <authorList>
            <person name="Ho Y.S."/>
            <person name="Adroub S.A."/>
            <person name="Abadi M."/>
            <person name="Al Alwan B."/>
            <person name="Alkhateeb R."/>
            <person name="Gao G."/>
            <person name="Ragab A."/>
            <person name="Ali S."/>
            <person name="van Soolingen D."/>
            <person name="Bitter W."/>
            <person name="Pain A."/>
            <person name="Abdallah A.M."/>
        </authorList>
    </citation>
    <scope>NUCLEOTIDE SEQUENCE [LARGE SCALE GENOMIC DNA]</scope>
    <source>
        <strain evidence="9 10">ATCC 25954</strain>
    </source>
</reference>
<dbReference type="RefSeq" id="WP_003929695.1">
    <property type="nucleotide sequence ID" value="NZ_JH814687.1"/>
</dbReference>
<dbReference type="InterPro" id="IPR036259">
    <property type="entry name" value="MFS_trans_sf"/>
</dbReference>
<feature type="transmembrane region" description="Helical" evidence="7">
    <location>
        <begin position="397"/>
        <end position="415"/>
    </location>
</feature>
<dbReference type="PROSITE" id="PS50850">
    <property type="entry name" value="MFS"/>
    <property type="match status" value="1"/>
</dbReference>
<keyword evidence="2" id="KW-0813">Transport</keyword>
<dbReference type="EMBL" id="ALQA01000011">
    <property type="protein sequence ID" value="EJZ10998.1"/>
    <property type="molecule type" value="Genomic_DNA"/>
</dbReference>
<protein>
    <submittedName>
        <fullName evidence="9">Transport protein</fullName>
    </submittedName>
</protein>
<dbReference type="HOGENOM" id="CLU_034180_11_0_11"/>
<dbReference type="AlphaFoldDB" id="K0V864"/>
<evidence type="ECO:0000256" key="2">
    <source>
        <dbReference type="ARBA" id="ARBA00022448"/>
    </source>
</evidence>
<feature type="transmembrane region" description="Helical" evidence="7">
    <location>
        <begin position="147"/>
        <end position="171"/>
    </location>
</feature>
<evidence type="ECO:0000313" key="10">
    <source>
        <dbReference type="Proteomes" id="UP000006072"/>
    </source>
</evidence>
<dbReference type="PANTHER" id="PTHR23513:SF9">
    <property type="entry name" value="ENTEROBACTIN EXPORTER ENTS"/>
    <property type="match status" value="1"/>
</dbReference>
<sequence>MTPPETGRRRLLLDISPFRHSRAFTRLWIGTALGSIGQEMTVIAVALQVYAITASTFAVALIAGIALGPIIITGLYGGTLADRFDRRRVAWIASVVSWLAILALAVHALLGGTSLWVLYTAATVNAAAGTVGGITRRAIIPRLLPAHLLPAAGALNGINMGLMATLGPLSAAAAVNAGGFHTAYLIDVALHTAAFLGVFTLPALRPVDATQANPLRAVLDGVAFLRRARNVRFSLTLDAIAMGLAQPRVLFPALGAVTLGGGVTTVGVLSAASAVGSVTIALFSGWTGAIRRQGQAILIVTYVYGATIVAAGVVVLVAALHPHPDGTNVVGVAALAAVLAVGGAVDNIGAIYRMAMLQAAVPDHLRGRVQSLYTLIVTGGPRVGDVVSGAVASVLFVWSPLLAGGLVMILLTWVLTRRTPSFKDYDAENPQS</sequence>
<keyword evidence="4 7" id="KW-0812">Transmembrane</keyword>
<feature type="transmembrane region" description="Helical" evidence="7">
    <location>
        <begin position="332"/>
        <end position="352"/>
    </location>
</feature>
<feature type="transmembrane region" description="Helical" evidence="7">
    <location>
        <begin position="116"/>
        <end position="135"/>
    </location>
</feature>